<organism evidence="2 3">
    <name type="scientific">Mycetocola reblochoni</name>
    <dbReference type="NCBI Taxonomy" id="331618"/>
    <lineage>
        <taxon>Bacteria</taxon>
        <taxon>Bacillati</taxon>
        <taxon>Actinomycetota</taxon>
        <taxon>Actinomycetes</taxon>
        <taxon>Micrococcales</taxon>
        <taxon>Microbacteriaceae</taxon>
        <taxon>Mycetocola</taxon>
    </lineage>
</organism>
<accession>A0A3L6ZMZ8</accession>
<keyword evidence="1" id="KW-0472">Membrane</keyword>
<comment type="caution">
    <text evidence="2">The sequence shown here is derived from an EMBL/GenBank/DDBJ whole genome shotgun (WGS) entry which is preliminary data.</text>
</comment>
<proteinExistence type="predicted"/>
<reference evidence="2 3" key="1">
    <citation type="submission" date="2018-10" db="EMBL/GenBank/DDBJ databases">
        <authorList>
            <person name="Li J."/>
        </authorList>
    </citation>
    <scope>NUCLEOTIDE SEQUENCE [LARGE SCALE GENOMIC DNA]</scope>
    <source>
        <strain evidence="2 3">JCM 30549</strain>
    </source>
</reference>
<feature type="transmembrane region" description="Helical" evidence="1">
    <location>
        <begin position="12"/>
        <end position="32"/>
    </location>
</feature>
<gene>
    <name evidence="2" type="ORF">D9V30_08130</name>
</gene>
<name>A0A3L6ZMZ8_9MICO</name>
<keyword evidence="1" id="KW-0812">Transmembrane</keyword>
<protein>
    <submittedName>
        <fullName evidence="2">Uncharacterized protein</fullName>
    </submittedName>
</protein>
<keyword evidence="1" id="KW-1133">Transmembrane helix</keyword>
<dbReference type="Proteomes" id="UP000275395">
    <property type="component" value="Unassembled WGS sequence"/>
</dbReference>
<sequence>MPVVGRPRGSGYAVSMLFFVAIVLFLGGMYLFSLAFTVASFQALIFCLGLLLIVLSIAIPLRVANRR</sequence>
<dbReference type="EMBL" id="RCUW01000005">
    <property type="protein sequence ID" value="RLP69269.1"/>
    <property type="molecule type" value="Genomic_DNA"/>
</dbReference>
<evidence type="ECO:0000256" key="1">
    <source>
        <dbReference type="SAM" id="Phobius"/>
    </source>
</evidence>
<evidence type="ECO:0000313" key="3">
    <source>
        <dbReference type="Proteomes" id="UP000275395"/>
    </source>
</evidence>
<feature type="transmembrane region" description="Helical" evidence="1">
    <location>
        <begin position="38"/>
        <end position="61"/>
    </location>
</feature>
<dbReference type="AlphaFoldDB" id="A0A3L6ZMZ8"/>
<evidence type="ECO:0000313" key="2">
    <source>
        <dbReference type="EMBL" id="RLP69269.1"/>
    </source>
</evidence>